<reference evidence="2" key="1">
    <citation type="submission" date="2025-08" db="UniProtKB">
        <authorList>
            <consortium name="RefSeq"/>
        </authorList>
    </citation>
    <scope>IDENTIFICATION</scope>
    <source>
        <tissue evidence="2">Whole insect</tissue>
    </source>
</reference>
<dbReference type="AlphaFoldDB" id="A0A6P7GYU5"/>
<dbReference type="InterPro" id="IPR044822">
    <property type="entry name" value="Myb_DNA-bind_4"/>
</dbReference>
<dbReference type="Pfam" id="PF13837">
    <property type="entry name" value="Myb_DNA-bind_4"/>
    <property type="match status" value="1"/>
</dbReference>
<sequence>MLRDPKIKKKQIWQGIKQEFITKGYNTDLNQIERKFRNMKQTHKTIKDNKDKKRTGRGQVSWEYFDIMEDIFGEDKTINIGHTISSMIEETVPPSLNIPATSTGIRDILSPIDIAQPGTSSTSVEALQPSLFQEVSTPTTLIAETPKEALQPSLFQEVSTPTTLIAETPNKKSKAQKGRIIYGLRREQLIVERERVKEIKLLREAVEKSNKIQEERNELFESY</sequence>
<accession>A0A6P7GYU5</accession>
<evidence type="ECO:0000259" key="1">
    <source>
        <dbReference type="Pfam" id="PF13837"/>
    </source>
</evidence>
<organism evidence="2">
    <name type="scientific">Diabrotica virgifera virgifera</name>
    <name type="common">western corn rootworm</name>
    <dbReference type="NCBI Taxonomy" id="50390"/>
    <lineage>
        <taxon>Eukaryota</taxon>
        <taxon>Metazoa</taxon>
        <taxon>Ecdysozoa</taxon>
        <taxon>Arthropoda</taxon>
        <taxon>Hexapoda</taxon>
        <taxon>Insecta</taxon>
        <taxon>Pterygota</taxon>
        <taxon>Neoptera</taxon>
        <taxon>Endopterygota</taxon>
        <taxon>Coleoptera</taxon>
        <taxon>Polyphaga</taxon>
        <taxon>Cucujiformia</taxon>
        <taxon>Chrysomeloidea</taxon>
        <taxon>Chrysomelidae</taxon>
        <taxon>Galerucinae</taxon>
        <taxon>Diabroticina</taxon>
        <taxon>Diabroticites</taxon>
        <taxon>Diabrotica</taxon>
    </lineage>
</organism>
<name>A0A6P7GYU5_DIAVI</name>
<dbReference type="RefSeq" id="XP_028148960.1">
    <property type="nucleotide sequence ID" value="XM_028293159.1"/>
</dbReference>
<gene>
    <name evidence="2" type="primary">LOC114342360</name>
</gene>
<proteinExistence type="predicted"/>
<protein>
    <submittedName>
        <fullName evidence="2">Uncharacterized protein LOC114342360 isoform X1</fullName>
    </submittedName>
</protein>
<evidence type="ECO:0000313" key="2">
    <source>
        <dbReference type="RefSeq" id="XP_028148960.1"/>
    </source>
</evidence>
<feature type="domain" description="Myb/SANT-like DNA-binding" evidence="1">
    <location>
        <begin position="6"/>
        <end position="71"/>
    </location>
</feature>
<dbReference type="InParanoid" id="A0A6P7GYU5"/>